<keyword evidence="1" id="KW-0732">Signal</keyword>
<dbReference type="Gene3D" id="3.40.50.1110">
    <property type="entry name" value="SGNH hydrolase"/>
    <property type="match status" value="1"/>
</dbReference>
<accession>A0ABU0ZXB4</accession>
<feature type="domain" description="SGNH hydrolase-type esterase" evidence="2">
    <location>
        <begin position="35"/>
        <end position="214"/>
    </location>
</feature>
<gene>
    <name evidence="3" type="ORF">RBU60_00860</name>
</gene>
<evidence type="ECO:0000313" key="3">
    <source>
        <dbReference type="EMBL" id="MDQ7916113.1"/>
    </source>
</evidence>
<keyword evidence="3" id="KW-0378">Hydrolase</keyword>
<evidence type="ECO:0000313" key="4">
    <source>
        <dbReference type="Proteomes" id="UP001230915"/>
    </source>
</evidence>
<organism evidence="3 4">
    <name type="scientific">Mesonia profundi</name>
    <dbReference type="NCBI Taxonomy" id="3070998"/>
    <lineage>
        <taxon>Bacteria</taxon>
        <taxon>Pseudomonadati</taxon>
        <taxon>Bacteroidota</taxon>
        <taxon>Flavobacteriia</taxon>
        <taxon>Flavobacteriales</taxon>
        <taxon>Flavobacteriaceae</taxon>
        <taxon>Mesonia</taxon>
    </lineage>
</organism>
<dbReference type="EC" id="3.1.-.-" evidence="3"/>
<dbReference type="RefSeq" id="WP_308862720.1">
    <property type="nucleotide sequence ID" value="NZ_JAVHUL010000001.1"/>
</dbReference>
<reference evidence="3 4" key="1">
    <citation type="submission" date="2023-08" db="EMBL/GenBank/DDBJ databases">
        <title>Mesonia sp. MT50, isolated from deep-sea sediment of the Mariana Trench.</title>
        <authorList>
            <person name="Fu H."/>
        </authorList>
    </citation>
    <scope>NUCLEOTIDE SEQUENCE [LARGE SCALE GENOMIC DNA]</scope>
    <source>
        <strain evidence="3 4">MT50</strain>
    </source>
</reference>
<dbReference type="InterPro" id="IPR013830">
    <property type="entry name" value="SGNH_hydro"/>
</dbReference>
<keyword evidence="4" id="KW-1185">Reference proteome</keyword>
<dbReference type="SUPFAM" id="SSF52266">
    <property type="entry name" value="SGNH hydrolase"/>
    <property type="match status" value="1"/>
</dbReference>
<dbReference type="EMBL" id="JAVHUL010000001">
    <property type="protein sequence ID" value="MDQ7916113.1"/>
    <property type="molecule type" value="Genomic_DNA"/>
</dbReference>
<evidence type="ECO:0000259" key="2">
    <source>
        <dbReference type="Pfam" id="PF13472"/>
    </source>
</evidence>
<dbReference type="CDD" id="cd01832">
    <property type="entry name" value="SGNH_hydrolase_like_1"/>
    <property type="match status" value="1"/>
</dbReference>
<dbReference type="GO" id="GO:0016787">
    <property type="term" value="F:hydrolase activity"/>
    <property type="evidence" value="ECO:0007669"/>
    <property type="project" value="UniProtKB-KW"/>
</dbReference>
<proteinExistence type="predicted"/>
<protein>
    <submittedName>
        <fullName evidence="3">SGNH/GDSL hydrolase family protein</fullName>
        <ecNumber evidence="3">3.1.-.-</ecNumber>
    </submittedName>
</protein>
<name>A0ABU0ZXB4_9FLAO</name>
<sequence length="229" mass="26164">MMMKTNLFLVGFLLFLFSNHSSYAQQETAAISYLALGDSYTIGESVLESERWPMQLALRLEEDGMQIRQPNIIAKTGWRTDELLQAMQEQLGDKKYDLVSVLIGVNNQYQGVELSVYKKEFKEILEKAIPYGEQGKRSVFVLSIPDYGVTPFGKESDKKNISKEVRAYNKAARKIAKEMEVSFYDITPISKKAAQDLSLVAEDELHPSGKMYALWVEKIYTKIQQIVLR</sequence>
<comment type="caution">
    <text evidence="3">The sequence shown here is derived from an EMBL/GenBank/DDBJ whole genome shotgun (WGS) entry which is preliminary data.</text>
</comment>
<dbReference type="Proteomes" id="UP001230915">
    <property type="component" value="Unassembled WGS sequence"/>
</dbReference>
<dbReference type="Pfam" id="PF13472">
    <property type="entry name" value="Lipase_GDSL_2"/>
    <property type="match status" value="1"/>
</dbReference>
<feature type="signal peptide" evidence="1">
    <location>
        <begin position="1"/>
        <end position="24"/>
    </location>
</feature>
<feature type="chain" id="PRO_5047218449" evidence="1">
    <location>
        <begin position="25"/>
        <end position="229"/>
    </location>
</feature>
<dbReference type="InterPro" id="IPR036514">
    <property type="entry name" value="SGNH_hydro_sf"/>
</dbReference>
<evidence type="ECO:0000256" key="1">
    <source>
        <dbReference type="SAM" id="SignalP"/>
    </source>
</evidence>